<organism evidence="2 3">
    <name type="scientific">Entomortierella chlamydospora</name>
    <dbReference type="NCBI Taxonomy" id="101097"/>
    <lineage>
        <taxon>Eukaryota</taxon>
        <taxon>Fungi</taxon>
        <taxon>Fungi incertae sedis</taxon>
        <taxon>Mucoromycota</taxon>
        <taxon>Mortierellomycotina</taxon>
        <taxon>Mortierellomycetes</taxon>
        <taxon>Mortierellales</taxon>
        <taxon>Mortierellaceae</taxon>
        <taxon>Entomortierella</taxon>
    </lineage>
</organism>
<accession>A0A9P6N3D7</accession>
<evidence type="ECO:0000313" key="2">
    <source>
        <dbReference type="EMBL" id="KAG0023157.1"/>
    </source>
</evidence>
<dbReference type="InterPro" id="IPR032675">
    <property type="entry name" value="LRR_dom_sf"/>
</dbReference>
<protein>
    <submittedName>
        <fullName evidence="2">Uncharacterized protein</fullName>
    </submittedName>
</protein>
<dbReference type="AlphaFoldDB" id="A0A9P6N3D7"/>
<dbReference type="Gene3D" id="3.80.10.10">
    <property type="entry name" value="Ribonuclease Inhibitor"/>
    <property type="match status" value="1"/>
</dbReference>
<feature type="compositionally biased region" description="Polar residues" evidence="1">
    <location>
        <begin position="41"/>
        <end position="64"/>
    </location>
</feature>
<name>A0A9P6N3D7_9FUNG</name>
<keyword evidence="3" id="KW-1185">Reference proteome</keyword>
<dbReference type="EMBL" id="JAAAID010000069">
    <property type="protein sequence ID" value="KAG0023157.1"/>
    <property type="molecule type" value="Genomic_DNA"/>
</dbReference>
<comment type="caution">
    <text evidence="2">The sequence shown here is derived from an EMBL/GenBank/DDBJ whole genome shotgun (WGS) entry which is preliminary data.</text>
</comment>
<reference evidence="2" key="1">
    <citation type="journal article" date="2020" name="Fungal Divers.">
        <title>Resolving the Mortierellaceae phylogeny through synthesis of multi-gene phylogenetics and phylogenomics.</title>
        <authorList>
            <person name="Vandepol N."/>
            <person name="Liber J."/>
            <person name="Desiro A."/>
            <person name="Na H."/>
            <person name="Kennedy M."/>
            <person name="Barry K."/>
            <person name="Grigoriev I.V."/>
            <person name="Miller A.N."/>
            <person name="O'Donnell K."/>
            <person name="Stajich J.E."/>
            <person name="Bonito G."/>
        </authorList>
    </citation>
    <scope>NUCLEOTIDE SEQUENCE</scope>
    <source>
        <strain evidence="2">NRRL 2769</strain>
    </source>
</reference>
<dbReference type="Proteomes" id="UP000703661">
    <property type="component" value="Unassembled WGS sequence"/>
</dbReference>
<evidence type="ECO:0000313" key="3">
    <source>
        <dbReference type="Proteomes" id="UP000703661"/>
    </source>
</evidence>
<gene>
    <name evidence="2" type="ORF">BGZ80_010217</name>
</gene>
<feature type="region of interest" description="Disordered" evidence="1">
    <location>
        <begin position="41"/>
        <end position="65"/>
    </location>
</feature>
<sequence length="577" mass="66129">MSHPSSSITYIEAISFDRDDVLSGLEVLTRGLVVAPPVVVSETSQDGPNSASIPTPSTILTQSSPPYPKRLRGAGHFDSLRKISIARVPQNRDDSSKAVRYLLQILNNSRWLTHLELPASILIWDLTRAQQLSDVITSDLPHLEQLSFIGSQTPLVLEHVMPVLRASFRHPQLKGIEYDCKIVWSGDFKEIDETELESQLNSLLGTRNRVDEGSQVTAIMPRLRSLILPYCAKGYPPSFLINLFSSHVPNLERVGAFSIRRDQDISSELESAIASGCPKLQHILSPTYNFLMYEITSIRAMYRACSNNGLGLKSFYARMFSNEDNFENGQNLIETFVEHDSETLEVFDIPYSYAVKSKNLQSILSSCKNLKRYCGYNDKDGQVAFAFKDIVSKEWVCHDLKELCIQLNRRDREFDHDIEEDDERFKDGIYSPTPQEFEEMEKMAKDVYSQIGRLSKLEGLAICCDEDDSWDDIGEAFKHDLTLEKGWLKELAGLKELKHFQMMTDFWSCMGQTEVEFMHEHWPSLERITFGYGWSCSADHIWEKPHWQWLRSQRPSLEYGYDSDIECNLVQKRSDIQ</sequence>
<evidence type="ECO:0000256" key="1">
    <source>
        <dbReference type="SAM" id="MobiDB-lite"/>
    </source>
</evidence>
<proteinExistence type="predicted"/>